<dbReference type="EMBL" id="JACSQZ010000002">
    <property type="protein sequence ID" value="MBD7913635.1"/>
    <property type="molecule type" value="Genomic_DNA"/>
</dbReference>
<gene>
    <name evidence="1" type="ORF">H9660_00590</name>
</gene>
<accession>A0ABR8PZP4</accession>
<sequence>MKIEIVFLAIRLLTRALEITIFLEIILSIFPNIRENSLYNIIASFNYPILQPFRVIQSKVFKNNIIDFSPLFAIMLLSYIRMLF</sequence>
<keyword evidence="2" id="KW-1185">Reference proteome</keyword>
<protein>
    <submittedName>
        <fullName evidence="1">YggT family protein</fullName>
    </submittedName>
</protein>
<dbReference type="InterPro" id="IPR003425">
    <property type="entry name" value="CCB3/YggT"/>
</dbReference>
<evidence type="ECO:0000313" key="2">
    <source>
        <dbReference type="Proteomes" id="UP000640335"/>
    </source>
</evidence>
<dbReference type="RefSeq" id="WP_191747659.1">
    <property type="nucleotide sequence ID" value="NZ_JACSQZ010000002.1"/>
</dbReference>
<name>A0ABR8PZP4_9CLOT</name>
<comment type="caution">
    <text evidence="1">The sequence shown here is derived from an EMBL/GenBank/DDBJ whole genome shotgun (WGS) entry which is preliminary data.</text>
</comment>
<proteinExistence type="predicted"/>
<dbReference type="Pfam" id="PF02325">
    <property type="entry name" value="CCB3_YggT"/>
    <property type="match status" value="1"/>
</dbReference>
<dbReference type="Proteomes" id="UP000640335">
    <property type="component" value="Unassembled WGS sequence"/>
</dbReference>
<reference evidence="1 2" key="1">
    <citation type="submission" date="2020-08" db="EMBL/GenBank/DDBJ databases">
        <title>A Genomic Blueprint of the Chicken Gut Microbiome.</title>
        <authorList>
            <person name="Gilroy R."/>
            <person name="Ravi A."/>
            <person name="Getino M."/>
            <person name="Pursley I."/>
            <person name="Horton D.L."/>
            <person name="Alikhan N.-F."/>
            <person name="Baker D."/>
            <person name="Gharbi K."/>
            <person name="Hall N."/>
            <person name="Watson M."/>
            <person name="Adriaenssens E.M."/>
            <person name="Foster-Nyarko E."/>
            <person name="Jarju S."/>
            <person name="Secka A."/>
            <person name="Antonio M."/>
            <person name="Oren A."/>
            <person name="Chaudhuri R."/>
            <person name="La Ragione R.M."/>
            <person name="Hildebrand F."/>
            <person name="Pallen M.J."/>
        </authorList>
    </citation>
    <scope>NUCLEOTIDE SEQUENCE [LARGE SCALE GENOMIC DNA]</scope>
    <source>
        <strain evidence="1 2">Sa3CUN1</strain>
    </source>
</reference>
<evidence type="ECO:0000313" key="1">
    <source>
        <dbReference type="EMBL" id="MBD7913635.1"/>
    </source>
</evidence>
<organism evidence="1 2">
    <name type="scientific">Clostridium gallinarum</name>
    <dbReference type="NCBI Taxonomy" id="2762246"/>
    <lineage>
        <taxon>Bacteria</taxon>
        <taxon>Bacillati</taxon>
        <taxon>Bacillota</taxon>
        <taxon>Clostridia</taxon>
        <taxon>Eubacteriales</taxon>
        <taxon>Clostridiaceae</taxon>
        <taxon>Clostridium</taxon>
    </lineage>
</organism>